<evidence type="ECO:0000313" key="1">
    <source>
        <dbReference type="EMBL" id="RDH14662.1"/>
    </source>
</evidence>
<dbReference type="PANTHER" id="PTHR33112:SF10">
    <property type="entry name" value="TOL"/>
    <property type="match status" value="1"/>
</dbReference>
<dbReference type="PANTHER" id="PTHR33112">
    <property type="entry name" value="DOMAIN PROTEIN, PUTATIVE-RELATED"/>
    <property type="match status" value="1"/>
</dbReference>
<protein>
    <recommendedName>
        <fullName evidence="3">Heterokaryon incompatibility domain-containing protein</fullName>
    </recommendedName>
</protein>
<accession>A0A370BMT7</accession>
<organism evidence="1 2">
    <name type="scientific">Aspergillus niger ATCC 13496</name>
    <dbReference type="NCBI Taxonomy" id="1353008"/>
    <lineage>
        <taxon>Eukaryota</taxon>
        <taxon>Fungi</taxon>
        <taxon>Dikarya</taxon>
        <taxon>Ascomycota</taxon>
        <taxon>Pezizomycotina</taxon>
        <taxon>Eurotiomycetes</taxon>
        <taxon>Eurotiomycetidae</taxon>
        <taxon>Eurotiales</taxon>
        <taxon>Aspergillaceae</taxon>
        <taxon>Aspergillus</taxon>
        <taxon>Aspergillus subgen. Circumdati</taxon>
    </lineage>
</organism>
<dbReference type="VEuPathDB" id="FungiDB:M747DRAFT_319280"/>
<name>A0A370BMT7_ASPNG</name>
<gene>
    <name evidence="1" type="ORF">M747DRAFT_319280</name>
</gene>
<dbReference type="AlphaFoldDB" id="A0A370BMT7"/>
<dbReference type="Proteomes" id="UP000253845">
    <property type="component" value="Unassembled WGS sequence"/>
</dbReference>
<dbReference type="EMBL" id="KZ851961">
    <property type="protein sequence ID" value="RDH14662.1"/>
    <property type="molecule type" value="Genomic_DNA"/>
</dbReference>
<reference evidence="1 2" key="1">
    <citation type="submission" date="2018-07" db="EMBL/GenBank/DDBJ databases">
        <title>Section-level genome sequencing of Aspergillus section Nigri to investigate inter- and intra-species variation.</title>
        <authorList>
            <consortium name="DOE Joint Genome Institute"/>
            <person name="Vesth T.C."/>
            <person name="Nybo J.L."/>
            <person name="Theobald S."/>
            <person name="Frisvad J.C."/>
            <person name="Larsen T.O."/>
            <person name="Nielsen K.F."/>
            <person name="Hoof J.B."/>
            <person name="Brandl J."/>
            <person name="Salamov A."/>
            <person name="Riley R."/>
            <person name="Gladden J.M."/>
            <person name="Phatale P."/>
            <person name="Nielsen M.T."/>
            <person name="Lyhne E.K."/>
            <person name="Kogle M.E."/>
            <person name="Strasser K."/>
            <person name="McDonnell E."/>
            <person name="Barry K."/>
            <person name="Clum A."/>
            <person name="Chen C."/>
            <person name="Nolan M."/>
            <person name="Sandor L."/>
            <person name="Kuo A."/>
            <person name="Lipzen A."/>
            <person name="Hainaut M."/>
            <person name="Drula E."/>
            <person name="Tsang A."/>
            <person name="Magnuson J.K."/>
            <person name="Henrissat B."/>
            <person name="Wiebenga A."/>
            <person name="Simmons B.A."/>
            <person name="Makela M.R."/>
            <person name="De vries R.P."/>
            <person name="Grigoriev I.V."/>
            <person name="Mortensen U.H."/>
            <person name="Baker S.E."/>
            <person name="Andersen M.R."/>
        </authorList>
    </citation>
    <scope>NUCLEOTIDE SEQUENCE [LARGE SCALE GENOMIC DNA]</scope>
    <source>
        <strain evidence="1 2">ATCC 13496</strain>
    </source>
</reference>
<evidence type="ECO:0008006" key="3">
    <source>
        <dbReference type="Google" id="ProtNLM"/>
    </source>
</evidence>
<sequence length="248" mass="29736">MLSHCWGKPTDEEMEQFQRFSYYSLLKYLWIDTLCIIQGDQKDWEKEDNDGFLNHSQNFCQSKKLVNKGQLHTRVWISLIRLYLLNSRFPERLIISEFIMDYSRRDLIFPKKDKIVAFSGIAERIKKALFIKIRYKIFRCLLPRLLLWKRAGMENDRIVYNNKRVPSWSWMFYNIRQFEECYTREKDGEHIIFTKTKKIEVMKKVEVGILHFNMGSAAEVESRNCVVIAVSQNDNNNDSNKEYYVLAV</sequence>
<evidence type="ECO:0000313" key="2">
    <source>
        <dbReference type="Proteomes" id="UP000253845"/>
    </source>
</evidence>
<proteinExistence type="predicted"/>